<keyword evidence="9 16" id="KW-0418">Kinase</keyword>
<sequence>MNIKNRITLFSTIWLLLLVLAANGAIYVVFQKTMENEAVERAETQMDNMAEALHTADASLDMPRFLRAYLPADSIIRIISEDGKSLLDVARSREMTELPTVYREGEQSEMRRIEGELYTVAAHPVIWENGEVVSLELTEKQGTMENTLRVLQVILAIATLMIVIPSFIGGRVLSNLIVNPIAAMIQTMEEIQKRGTFKRIAFEKKSNDELTKMAQTFNRMMDLLETNYKKQEQFVSDASHELKTPLTVVESYAKLLKRWGKEKPEVLEEAVEAIYSESVRMKEMAQQMLLLAEDESQFKVDCQKIDLVEVAKESALNLERAFGRSIIVDAATNKVELEGDPQKIKQLLFILLDNAIKYSAAPVQITVASVEAEAQIAVTDRGIGIPKDELDNVYNRFYRVDKSRTRGTGGTGLGLPIAKRIVDAHHGKIELVSKEGEGTTATVYLPLHLNH</sequence>
<dbReference type="Pfam" id="PF00512">
    <property type="entry name" value="HisKA"/>
    <property type="match status" value="1"/>
</dbReference>
<dbReference type="EMBL" id="NPBS01000035">
    <property type="protein sequence ID" value="PAF26485.1"/>
    <property type="molecule type" value="Genomic_DNA"/>
</dbReference>
<keyword evidence="12" id="KW-0902">Two-component regulatory system</keyword>
<comment type="catalytic activity">
    <reaction evidence="1">
        <text>ATP + protein L-histidine = ADP + protein N-phospho-L-histidine.</text>
        <dbReference type="EC" id="2.7.13.3"/>
    </reaction>
</comment>
<comment type="subcellular location">
    <subcellularLocation>
        <location evidence="2">Cell membrane</location>
        <topology evidence="2">Multi-pass membrane protein</topology>
    </subcellularLocation>
</comment>
<evidence type="ECO:0000256" key="7">
    <source>
        <dbReference type="ARBA" id="ARBA00022692"/>
    </source>
</evidence>
<evidence type="ECO:0000256" key="3">
    <source>
        <dbReference type="ARBA" id="ARBA00012438"/>
    </source>
</evidence>
<dbReference type="SMART" id="SM00388">
    <property type="entry name" value="HisKA"/>
    <property type="match status" value="1"/>
</dbReference>
<evidence type="ECO:0000256" key="2">
    <source>
        <dbReference type="ARBA" id="ARBA00004651"/>
    </source>
</evidence>
<keyword evidence="6" id="KW-0808">Transferase</keyword>
<keyword evidence="10" id="KW-0067">ATP-binding</keyword>
<evidence type="ECO:0000313" key="16">
    <source>
        <dbReference type="EMBL" id="PAF26485.1"/>
    </source>
</evidence>
<evidence type="ECO:0000256" key="6">
    <source>
        <dbReference type="ARBA" id="ARBA00022679"/>
    </source>
</evidence>
<dbReference type="SMART" id="SM00387">
    <property type="entry name" value="HATPase_c"/>
    <property type="match status" value="1"/>
</dbReference>
<evidence type="ECO:0000259" key="15">
    <source>
        <dbReference type="PROSITE" id="PS50885"/>
    </source>
</evidence>
<dbReference type="Gene3D" id="3.30.565.10">
    <property type="entry name" value="Histidine kinase-like ATPase, C-terminal domain"/>
    <property type="match status" value="1"/>
</dbReference>
<evidence type="ECO:0000313" key="17">
    <source>
        <dbReference type="Proteomes" id="UP000216133"/>
    </source>
</evidence>
<evidence type="ECO:0000256" key="4">
    <source>
        <dbReference type="ARBA" id="ARBA00022475"/>
    </source>
</evidence>
<dbReference type="InterPro" id="IPR003661">
    <property type="entry name" value="HisK_dim/P_dom"/>
</dbReference>
<dbReference type="PRINTS" id="PR00344">
    <property type="entry name" value="BCTRLSENSOR"/>
</dbReference>
<dbReference type="Pfam" id="PF00672">
    <property type="entry name" value="HAMP"/>
    <property type="match status" value="1"/>
</dbReference>
<dbReference type="GO" id="GO:0005886">
    <property type="term" value="C:plasma membrane"/>
    <property type="evidence" value="ECO:0007669"/>
    <property type="project" value="UniProtKB-SubCell"/>
</dbReference>
<keyword evidence="8" id="KW-0547">Nucleotide-binding</keyword>
<dbReference type="PROSITE" id="PS50885">
    <property type="entry name" value="HAMP"/>
    <property type="match status" value="1"/>
</dbReference>
<dbReference type="RefSeq" id="WP_095237692.1">
    <property type="nucleotide sequence ID" value="NZ_JAMAYQ010000010.1"/>
</dbReference>
<feature type="domain" description="Histidine kinase" evidence="14">
    <location>
        <begin position="237"/>
        <end position="449"/>
    </location>
</feature>
<keyword evidence="13" id="KW-0472">Membrane</keyword>
<dbReference type="SUPFAM" id="SSF158472">
    <property type="entry name" value="HAMP domain-like"/>
    <property type="match status" value="1"/>
</dbReference>
<evidence type="ECO:0000256" key="10">
    <source>
        <dbReference type="ARBA" id="ARBA00022840"/>
    </source>
</evidence>
<dbReference type="Gene3D" id="6.10.340.10">
    <property type="match status" value="1"/>
</dbReference>
<dbReference type="CDD" id="cd06225">
    <property type="entry name" value="HAMP"/>
    <property type="match status" value="1"/>
</dbReference>
<dbReference type="FunFam" id="3.30.565.10:FF:000006">
    <property type="entry name" value="Sensor histidine kinase WalK"/>
    <property type="match status" value="1"/>
</dbReference>
<dbReference type="AlphaFoldDB" id="A0A268S1U8"/>
<dbReference type="InterPro" id="IPR004358">
    <property type="entry name" value="Sig_transdc_His_kin-like_C"/>
</dbReference>
<dbReference type="PROSITE" id="PS50109">
    <property type="entry name" value="HIS_KIN"/>
    <property type="match status" value="1"/>
</dbReference>
<dbReference type="CDD" id="cd00082">
    <property type="entry name" value="HisKA"/>
    <property type="match status" value="1"/>
</dbReference>
<evidence type="ECO:0000256" key="1">
    <source>
        <dbReference type="ARBA" id="ARBA00000085"/>
    </source>
</evidence>
<dbReference type="InterPro" id="IPR036890">
    <property type="entry name" value="HATPase_C_sf"/>
</dbReference>
<evidence type="ECO:0000256" key="12">
    <source>
        <dbReference type="ARBA" id="ARBA00023012"/>
    </source>
</evidence>
<keyword evidence="7" id="KW-0812">Transmembrane</keyword>
<keyword evidence="5" id="KW-0597">Phosphoprotein</keyword>
<evidence type="ECO:0000256" key="11">
    <source>
        <dbReference type="ARBA" id="ARBA00022989"/>
    </source>
</evidence>
<dbReference type="GO" id="GO:0000155">
    <property type="term" value="F:phosphorelay sensor kinase activity"/>
    <property type="evidence" value="ECO:0007669"/>
    <property type="project" value="InterPro"/>
</dbReference>
<dbReference type="InterPro" id="IPR003660">
    <property type="entry name" value="HAMP_dom"/>
</dbReference>
<dbReference type="Proteomes" id="UP000216133">
    <property type="component" value="Unassembled WGS sequence"/>
</dbReference>
<dbReference type="InterPro" id="IPR003594">
    <property type="entry name" value="HATPase_dom"/>
</dbReference>
<proteinExistence type="predicted"/>
<evidence type="ECO:0000259" key="14">
    <source>
        <dbReference type="PROSITE" id="PS50109"/>
    </source>
</evidence>
<dbReference type="SUPFAM" id="SSF47384">
    <property type="entry name" value="Homodimeric domain of signal transducing histidine kinase"/>
    <property type="match status" value="1"/>
</dbReference>
<dbReference type="InterPro" id="IPR036097">
    <property type="entry name" value="HisK_dim/P_sf"/>
</dbReference>
<dbReference type="CDD" id="cd00075">
    <property type="entry name" value="HATPase"/>
    <property type="match status" value="1"/>
</dbReference>
<evidence type="ECO:0000256" key="13">
    <source>
        <dbReference type="ARBA" id="ARBA00023136"/>
    </source>
</evidence>
<dbReference type="InterPro" id="IPR050428">
    <property type="entry name" value="TCS_sensor_his_kinase"/>
</dbReference>
<dbReference type="GO" id="GO:0005524">
    <property type="term" value="F:ATP binding"/>
    <property type="evidence" value="ECO:0007669"/>
    <property type="project" value="UniProtKB-KW"/>
</dbReference>
<evidence type="ECO:0000256" key="5">
    <source>
        <dbReference type="ARBA" id="ARBA00022553"/>
    </source>
</evidence>
<dbReference type="EC" id="2.7.13.3" evidence="3"/>
<gene>
    <name evidence="16" type="ORF">CHH61_07655</name>
</gene>
<evidence type="ECO:0000256" key="8">
    <source>
        <dbReference type="ARBA" id="ARBA00022741"/>
    </source>
</evidence>
<dbReference type="InterPro" id="IPR005467">
    <property type="entry name" value="His_kinase_dom"/>
</dbReference>
<reference evidence="16 17" key="1">
    <citation type="submission" date="2017-07" db="EMBL/GenBank/DDBJ databases">
        <title>Isolation and whole genome analysis of endospore-forming bacteria from heroin.</title>
        <authorList>
            <person name="Kalinowski J."/>
            <person name="Ahrens B."/>
            <person name="Al-Dilaimi A."/>
            <person name="Winkler A."/>
            <person name="Wibberg D."/>
            <person name="Schleenbecker U."/>
            <person name="Ruckert C."/>
            <person name="Wolfel R."/>
            <person name="Grass G."/>
        </authorList>
    </citation>
    <scope>NUCLEOTIDE SEQUENCE [LARGE SCALE GENOMIC DNA]</scope>
    <source>
        <strain evidence="16 17">7523-2</strain>
    </source>
</reference>
<comment type="caution">
    <text evidence="16">The sequence shown here is derived from an EMBL/GenBank/DDBJ whole genome shotgun (WGS) entry which is preliminary data.</text>
</comment>
<dbReference type="SUPFAM" id="SSF55874">
    <property type="entry name" value="ATPase domain of HSP90 chaperone/DNA topoisomerase II/histidine kinase"/>
    <property type="match status" value="1"/>
</dbReference>
<name>A0A268S1U8_SHOCL</name>
<feature type="domain" description="HAMP" evidence="15">
    <location>
        <begin position="175"/>
        <end position="229"/>
    </location>
</feature>
<keyword evidence="11" id="KW-1133">Transmembrane helix</keyword>
<dbReference type="Pfam" id="PF02518">
    <property type="entry name" value="HATPase_c"/>
    <property type="match status" value="1"/>
</dbReference>
<evidence type="ECO:0000256" key="9">
    <source>
        <dbReference type="ARBA" id="ARBA00022777"/>
    </source>
</evidence>
<keyword evidence="4" id="KW-1003">Cell membrane</keyword>
<dbReference type="PANTHER" id="PTHR45436:SF5">
    <property type="entry name" value="SENSOR HISTIDINE KINASE TRCS"/>
    <property type="match status" value="1"/>
</dbReference>
<organism evidence="16 17">
    <name type="scientific">Shouchella clausii</name>
    <name type="common">Alkalihalobacillus clausii</name>
    <dbReference type="NCBI Taxonomy" id="79880"/>
    <lineage>
        <taxon>Bacteria</taxon>
        <taxon>Bacillati</taxon>
        <taxon>Bacillota</taxon>
        <taxon>Bacilli</taxon>
        <taxon>Bacillales</taxon>
        <taxon>Bacillaceae</taxon>
        <taxon>Shouchella</taxon>
    </lineage>
</organism>
<dbReference type="Gene3D" id="1.10.287.130">
    <property type="match status" value="1"/>
</dbReference>
<accession>A0A268S1U8</accession>
<protein>
    <recommendedName>
        <fullName evidence="3">histidine kinase</fullName>
        <ecNumber evidence="3">2.7.13.3</ecNumber>
    </recommendedName>
</protein>
<dbReference type="PANTHER" id="PTHR45436">
    <property type="entry name" value="SENSOR HISTIDINE KINASE YKOH"/>
    <property type="match status" value="1"/>
</dbReference>
<dbReference type="SMART" id="SM00304">
    <property type="entry name" value="HAMP"/>
    <property type="match status" value="1"/>
</dbReference>
<dbReference type="FunFam" id="1.10.287.130:FF:000001">
    <property type="entry name" value="Two-component sensor histidine kinase"/>
    <property type="match status" value="1"/>
</dbReference>